<evidence type="ECO:0000313" key="2">
    <source>
        <dbReference type="Proteomes" id="UP000478052"/>
    </source>
</evidence>
<protein>
    <submittedName>
        <fullName evidence="1">Uncharacterized protein</fullName>
    </submittedName>
</protein>
<reference evidence="1 2" key="1">
    <citation type="submission" date="2019-08" db="EMBL/GenBank/DDBJ databases">
        <title>Whole genome of Aphis craccivora.</title>
        <authorList>
            <person name="Voronova N.V."/>
            <person name="Shulinski R.S."/>
            <person name="Bandarenka Y.V."/>
            <person name="Zhorov D.G."/>
            <person name="Warner D."/>
        </authorList>
    </citation>
    <scope>NUCLEOTIDE SEQUENCE [LARGE SCALE GENOMIC DNA]</scope>
    <source>
        <strain evidence="1">180601</strain>
        <tissue evidence="1">Whole Body</tissue>
    </source>
</reference>
<comment type="caution">
    <text evidence="1">The sequence shown here is derived from an EMBL/GenBank/DDBJ whole genome shotgun (WGS) entry which is preliminary data.</text>
</comment>
<accession>A0A6G0ZNG6</accession>
<keyword evidence="2" id="KW-1185">Reference proteome</keyword>
<organism evidence="1 2">
    <name type="scientific">Aphis craccivora</name>
    <name type="common">Cowpea aphid</name>
    <dbReference type="NCBI Taxonomy" id="307492"/>
    <lineage>
        <taxon>Eukaryota</taxon>
        <taxon>Metazoa</taxon>
        <taxon>Ecdysozoa</taxon>
        <taxon>Arthropoda</taxon>
        <taxon>Hexapoda</taxon>
        <taxon>Insecta</taxon>
        <taxon>Pterygota</taxon>
        <taxon>Neoptera</taxon>
        <taxon>Paraneoptera</taxon>
        <taxon>Hemiptera</taxon>
        <taxon>Sternorrhyncha</taxon>
        <taxon>Aphidomorpha</taxon>
        <taxon>Aphidoidea</taxon>
        <taxon>Aphididae</taxon>
        <taxon>Aphidini</taxon>
        <taxon>Aphis</taxon>
        <taxon>Aphis</taxon>
    </lineage>
</organism>
<dbReference type="EMBL" id="VUJU01000155">
    <property type="protein sequence ID" value="KAF0772611.1"/>
    <property type="molecule type" value="Genomic_DNA"/>
</dbReference>
<dbReference type="AlphaFoldDB" id="A0A6G0ZNG6"/>
<dbReference type="OrthoDB" id="10535670at2759"/>
<name>A0A6G0ZNG6_APHCR</name>
<proteinExistence type="predicted"/>
<gene>
    <name evidence="1" type="ORF">FWK35_00004580</name>
</gene>
<dbReference type="Proteomes" id="UP000478052">
    <property type="component" value="Unassembled WGS sequence"/>
</dbReference>
<evidence type="ECO:0000313" key="1">
    <source>
        <dbReference type="EMBL" id="KAF0772611.1"/>
    </source>
</evidence>
<sequence>FSVVGEKGDLYFNGLNTSKFKFFYNYEKSCIKFLTLSYLYKNFYELYLQNNLQIFMVLTNFCQYLNFKKIENFEN</sequence>
<feature type="non-terminal residue" evidence="1">
    <location>
        <position position="1"/>
    </location>
</feature>